<dbReference type="PANTHER" id="PTHR31642:SF310">
    <property type="entry name" value="FATTY ALCOHOL:CAFFEOYL-COA ACYLTRANSFERASE"/>
    <property type="match status" value="1"/>
</dbReference>
<evidence type="ECO:0000313" key="2">
    <source>
        <dbReference type="EMBL" id="KAJ2679976.1"/>
    </source>
</evidence>
<accession>A0A9W8GDF8</accession>
<name>A0A9W8GDF8_9FUNG</name>
<dbReference type="Pfam" id="PF02458">
    <property type="entry name" value="Transferase"/>
    <property type="match status" value="2"/>
</dbReference>
<dbReference type="GO" id="GO:0044550">
    <property type="term" value="P:secondary metabolite biosynthetic process"/>
    <property type="evidence" value="ECO:0007669"/>
    <property type="project" value="TreeGrafter"/>
</dbReference>
<dbReference type="Proteomes" id="UP001151518">
    <property type="component" value="Unassembled WGS sequence"/>
</dbReference>
<protein>
    <submittedName>
        <fullName evidence="2">Uncharacterized protein</fullName>
    </submittedName>
</protein>
<dbReference type="InterPro" id="IPR023213">
    <property type="entry name" value="CAT-like_dom_sf"/>
</dbReference>
<dbReference type="InterPro" id="IPR050317">
    <property type="entry name" value="Plant_Fungal_Acyltransferase"/>
</dbReference>
<dbReference type="Gene3D" id="3.30.559.10">
    <property type="entry name" value="Chloramphenicol acetyltransferase-like domain"/>
    <property type="match status" value="2"/>
</dbReference>
<organism evidence="2 3">
    <name type="scientific">Coemansia spiralis</name>
    <dbReference type="NCBI Taxonomy" id="417178"/>
    <lineage>
        <taxon>Eukaryota</taxon>
        <taxon>Fungi</taxon>
        <taxon>Fungi incertae sedis</taxon>
        <taxon>Zoopagomycota</taxon>
        <taxon>Kickxellomycotina</taxon>
        <taxon>Kickxellomycetes</taxon>
        <taxon>Kickxellales</taxon>
        <taxon>Kickxellaceae</taxon>
        <taxon>Coemansia</taxon>
    </lineage>
</organism>
<dbReference type="GO" id="GO:0016747">
    <property type="term" value="F:acyltransferase activity, transferring groups other than amino-acyl groups"/>
    <property type="evidence" value="ECO:0007669"/>
    <property type="project" value="TreeGrafter"/>
</dbReference>
<dbReference type="PANTHER" id="PTHR31642">
    <property type="entry name" value="TRICHOTHECENE 3-O-ACETYLTRANSFERASE"/>
    <property type="match status" value="1"/>
</dbReference>
<comment type="caution">
    <text evidence="2">The sequence shown here is derived from an EMBL/GenBank/DDBJ whole genome shotgun (WGS) entry which is preliminary data.</text>
</comment>
<gene>
    <name evidence="2" type="ORF">GGI25_001165</name>
</gene>
<dbReference type="EMBL" id="JANBTW010000008">
    <property type="protein sequence ID" value="KAJ2679976.1"/>
    <property type="molecule type" value="Genomic_DNA"/>
</dbReference>
<dbReference type="OrthoDB" id="1862401at2759"/>
<evidence type="ECO:0000313" key="3">
    <source>
        <dbReference type="Proteomes" id="UP001151518"/>
    </source>
</evidence>
<evidence type="ECO:0000256" key="1">
    <source>
        <dbReference type="ARBA" id="ARBA00022679"/>
    </source>
</evidence>
<reference evidence="2" key="1">
    <citation type="submission" date="2022-07" db="EMBL/GenBank/DDBJ databases">
        <title>Phylogenomic reconstructions and comparative analyses of Kickxellomycotina fungi.</title>
        <authorList>
            <person name="Reynolds N.K."/>
            <person name="Stajich J.E."/>
            <person name="Barry K."/>
            <person name="Grigoriev I.V."/>
            <person name="Crous P."/>
            <person name="Smith M.E."/>
        </authorList>
    </citation>
    <scope>NUCLEOTIDE SEQUENCE</scope>
    <source>
        <strain evidence="2">NRRL 3115</strain>
    </source>
</reference>
<keyword evidence="1" id="KW-0808">Transferase</keyword>
<dbReference type="AlphaFoldDB" id="A0A9W8GDF8"/>
<sequence>MDKFIRSVKSHIIPLNTLDMVASVGNIPAYFYFENCKCSLPNSKCNEGSLNNTFMPSSLLYTSFYTALIEFPILAGHFVQNTNNASGAVVVDKNNLNLPEFIESHSNIHFKALKAAKYSWSALPRGAATVGASLSANKDGVIKLLNLHIIRMKYDSGLVLFASIPHCIVDAVGYGAFMWRWAEICKQMHHGTATSKINSTFVYDRCYLEHTLPKYGKKLDSVTSRLYTSGGFLSRLISRLPPLSRTKMYLWFFSLIKLAGNVFFISQEALDNIRLEILDLDRTSISQKAEQQLSDNDIITALVSMVVAQGIKSSLENTPSKRTFRKVIDWFMPWILGKQSEFSTMFVVDPRPRLQHESKSKPKSNRYCYTGNMAYVRIVNSPLELVHADLNSNALGHVARSIRTAVNECDAYFAKELVNTINKKPLEFANGVLSAATNMQRVVVSNHSRFPLYEIDFGSGTPVWICPPETFHDKTVFILPLNPRSKKKGYNIYISAEKRVISKILDNKAWARLADLVY</sequence>
<proteinExistence type="predicted"/>